<evidence type="ECO:0000256" key="7">
    <source>
        <dbReference type="HAMAP-Rule" id="MF_01183"/>
    </source>
</evidence>
<gene>
    <name evidence="7" type="primary">surA</name>
    <name evidence="9" type="ORF">RO07_05160</name>
</gene>
<keyword evidence="3 7" id="KW-0574">Periplasm</keyword>
<feature type="chain" id="PRO_5044929047" description="Chaperone SurA" evidence="7">
    <location>
        <begin position="44"/>
        <end position="474"/>
    </location>
</feature>
<comment type="catalytic activity">
    <reaction evidence="7">
        <text>[protein]-peptidylproline (omega=180) = [protein]-peptidylproline (omega=0)</text>
        <dbReference type="Rhea" id="RHEA:16237"/>
        <dbReference type="Rhea" id="RHEA-COMP:10747"/>
        <dbReference type="Rhea" id="RHEA-COMP:10748"/>
        <dbReference type="ChEBI" id="CHEBI:83833"/>
        <dbReference type="ChEBI" id="CHEBI:83834"/>
        <dbReference type="EC" id="5.2.1.8"/>
    </reaction>
</comment>
<evidence type="ECO:0000256" key="6">
    <source>
        <dbReference type="ARBA" id="ARBA00023235"/>
    </source>
</evidence>
<dbReference type="PANTHER" id="PTHR47637">
    <property type="entry name" value="CHAPERONE SURA"/>
    <property type="match status" value="1"/>
</dbReference>
<dbReference type="Pfam" id="PF00639">
    <property type="entry name" value="Rotamase"/>
    <property type="match status" value="2"/>
</dbReference>
<comment type="domain">
    <text evidence="7">The PPIase activity resides only in the second parvulin domain. The N-terminal region and the C-terminal tail are necessary and sufficient for the chaperone activity of SurA. The PPIase activity is dispensable for SurA to function as a chaperone. The N-terminal region and the C-terminal tail are also required for porin recognition.</text>
</comment>
<dbReference type="EC" id="5.2.1.8" evidence="7"/>
<evidence type="ECO:0000256" key="3">
    <source>
        <dbReference type="ARBA" id="ARBA00022764"/>
    </source>
</evidence>
<dbReference type="InterPro" id="IPR046357">
    <property type="entry name" value="PPIase_dom_sf"/>
</dbReference>
<dbReference type="Pfam" id="PF09312">
    <property type="entry name" value="SurA_N"/>
    <property type="match status" value="1"/>
</dbReference>
<dbReference type="Gene3D" id="1.10.4030.10">
    <property type="entry name" value="Porin chaperone SurA, peptide-binding domain"/>
    <property type="match status" value="1"/>
</dbReference>
<evidence type="ECO:0000259" key="8">
    <source>
        <dbReference type="PROSITE" id="PS50198"/>
    </source>
</evidence>
<dbReference type="InterPro" id="IPR000297">
    <property type="entry name" value="PPIase_PpiC"/>
</dbReference>
<keyword evidence="6 7" id="KW-0413">Isomerase</keyword>
<dbReference type="Gene3D" id="3.10.50.40">
    <property type="match status" value="2"/>
</dbReference>
<dbReference type="PANTHER" id="PTHR47637:SF1">
    <property type="entry name" value="CHAPERONE SURA"/>
    <property type="match status" value="1"/>
</dbReference>
<dbReference type="InterPro" id="IPR023034">
    <property type="entry name" value="PPIase_SurA"/>
</dbReference>
<dbReference type="SUPFAM" id="SSF109998">
    <property type="entry name" value="Triger factor/SurA peptide-binding domain-like"/>
    <property type="match status" value="1"/>
</dbReference>
<name>A0ABM5RX26_PANPU</name>
<proteinExistence type="inferred from homology"/>
<dbReference type="PROSITE" id="PS01096">
    <property type="entry name" value="PPIC_PPIASE_1"/>
    <property type="match status" value="1"/>
</dbReference>
<feature type="signal peptide" evidence="7">
    <location>
        <begin position="1"/>
        <end position="43"/>
    </location>
</feature>
<dbReference type="InterPro" id="IPR027304">
    <property type="entry name" value="Trigger_fact/SurA_dom_sf"/>
</dbReference>
<dbReference type="InterPro" id="IPR015391">
    <property type="entry name" value="SurA_N"/>
</dbReference>
<feature type="domain" description="PpiC" evidence="8">
    <location>
        <begin position="211"/>
        <end position="313"/>
    </location>
</feature>
<reference evidence="9" key="1">
    <citation type="submission" date="2016-11" db="EMBL/GenBank/DDBJ databases">
        <title>Complete Genome Sequencing of Pandoraea pulmonicola DSM 16583.</title>
        <authorList>
            <person name="Chan K.-G."/>
        </authorList>
    </citation>
    <scope>NUCLEOTIDE SEQUENCE</scope>
    <source>
        <strain evidence="9">DSM 16583</strain>
    </source>
</reference>
<evidence type="ECO:0000256" key="1">
    <source>
        <dbReference type="ARBA" id="ARBA00022729"/>
    </source>
</evidence>
<evidence type="ECO:0000256" key="4">
    <source>
        <dbReference type="ARBA" id="ARBA00023110"/>
    </source>
</evidence>
<keyword evidence="1 7" id="KW-0732">Signal</keyword>
<dbReference type="SUPFAM" id="SSF54534">
    <property type="entry name" value="FKBP-like"/>
    <property type="match status" value="2"/>
</dbReference>
<comment type="subcellular location">
    <subcellularLocation>
        <location evidence="7">Periplasm</location>
    </subcellularLocation>
    <text evidence="7">Is capable of associating with the outer membrane.</text>
</comment>
<sequence length="474" mass="52101" precursor="true">MCQATSRRRRTRFLLDSATMNDMFVKRASLLAGLCLVAGVAVAQPAPVSASSAGAPASSTRPVDSIVAVVNDSVITRKELDARIEEAKHQLTLAKRSIPDADTLQRQALEQMIVTQVQLQRAKEDGIVVKDADVEQALQRIAADNRLSVDQYKAQLKEAGVPWEAFRKEVREQIILARLRDREVDSQIQVSESEINAFLAAQRGASAAPSENEYRISEILVKLPDGATPEQVEAAQKKANEALDKAKAGGDFAALAKQYSDASDAANGGDMGYRIPERIPDLYLNQVKTLKPGTLVPQVLRSNNGFHVIKLVETRKQGGEQGMTVPQIHARHILIRVGDGVSEAQARQKLADFKAQIEAGKADFADLARKNSVDGSAAQGGDLGWISPGETVPAFERAMSELKDGQISDPVRSEYGYHLIQVLGHRESQVSGDQERNLAMQELRNRKAEQQYRDWLQQLRDSAYVDYRLNTAQQ</sequence>
<evidence type="ECO:0000313" key="10">
    <source>
        <dbReference type="Proteomes" id="UP000035086"/>
    </source>
</evidence>
<organism evidence="9 10">
    <name type="scientific">Pandoraea pulmonicola</name>
    <dbReference type="NCBI Taxonomy" id="93221"/>
    <lineage>
        <taxon>Bacteria</taxon>
        <taxon>Pseudomonadati</taxon>
        <taxon>Pseudomonadota</taxon>
        <taxon>Betaproteobacteria</taxon>
        <taxon>Burkholderiales</taxon>
        <taxon>Burkholderiaceae</taxon>
        <taxon>Pandoraea</taxon>
    </lineage>
</organism>
<accession>A0ABM5RX26</accession>
<dbReference type="HAMAP" id="MF_01183">
    <property type="entry name" value="Chaperone_SurA"/>
    <property type="match status" value="1"/>
</dbReference>
<evidence type="ECO:0000256" key="2">
    <source>
        <dbReference type="ARBA" id="ARBA00022737"/>
    </source>
</evidence>
<evidence type="ECO:0000256" key="5">
    <source>
        <dbReference type="ARBA" id="ARBA00023186"/>
    </source>
</evidence>
<dbReference type="PROSITE" id="PS50198">
    <property type="entry name" value="PPIC_PPIASE_2"/>
    <property type="match status" value="2"/>
</dbReference>
<dbReference type="EMBL" id="CP010310">
    <property type="protein sequence ID" value="AJC20009.1"/>
    <property type="molecule type" value="Genomic_DNA"/>
</dbReference>
<dbReference type="Proteomes" id="UP000035086">
    <property type="component" value="Chromosome"/>
</dbReference>
<keyword evidence="5 7" id="KW-0143">Chaperone</keyword>
<dbReference type="InterPro" id="IPR023058">
    <property type="entry name" value="PPIase_PpiC_CS"/>
</dbReference>
<comment type="function">
    <text evidence="7">Chaperone involved in the correct folding and assembly of outer membrane proteins. Recognizes specific patterns of aromatic residues and the orientation of their side chains, which are found more frequently in integral outer membrane proteins. May act in both early periplasmic and late outer membrane-associated steps of protein maturation.</text>
</comment>
<dbReference type="InterPro" id="IPR050280">
    <property type="entry name" value="OMP_Chaperone_SurA"/>
</dbReference>
<keyword evidence="2 7" id="KW-0677">Repeat</keyword>
<protein>
    <recommendedName>
        <fullName evidence="7">Chaperone SurA</fullName>
    </recommendedName>
    <alternativeName>
        <fullName evidence="7">Peptidyl-prolyl cis-trans isomerase SurA</fullName>
        <shortName evidence="7">PPIase SurA</shortName>
        <ecNumber evidence="7">5.2.1.8</ecNumber>
    </alternativeName>
    <alternativeName>
        <fullName evidence="7">Rotamase SurA</fullName>
    </alternativeName>
</protein>
<keyword evidence="4 7" id="KW-0697">Rotamase</keyword>
<feature type="domain" description="PpiC" evidence="8">
    <location>
        <begin position="325"/>
        <end position="424"/>
    </location>
</feature>
<keyword evidence="10" id="KW-1185">Reference proteome</keyword>
<evidence type="ECO:0000313" key="9">
    <source>
        <dbReference type="EMBL" id="AJC20009.1"/>
    </source>
</evidence>